<dbReference type="AlphaFoldDB" id="A0A538T6U1"/>
<reference evidence="4 5" key="1">
    <citation type="journal article" date="2019" name="Nat. Microbiol.">
        <title>Mediterranean grassland soil C-N compound turnover is dependent on rainfall and depth, and is mediated by genomically divergent microorganisms.</title>
        <authorList>
            <person name="Diamond S."/>
            <person name="Andeer P.F."/>
            <person name="Li Z."/>
            <person name="Crits-Christoph A."/>
            <person name="Burstein D."/>
            <person name="Anantharaman K."/>
            <person name="Lane K.R."/>
            <person name="Thomas B.C."/>
            <person name="Pan C."/>
            <person name="Northen T.R."/>
            <person name="Banfield J.F."/>
        </authorList>
    </citation>
    <scope>NUCLEOTIDE SEQUENCE [LARGE SCALE GENOMIC DNA]</scope>
    <source>
        <strain evidence="4">WS_2</strain>
    </source>
</reference>
<dbReference type="SUPFAM" id="SSF52172">
    <property type="entry name" value="CheY-like"/>
    <property type="match status" value="1"/>
</dbReference>
<dbReference type="InterPro" id="IPR001789">
    <property type="entry name" value="Sig_transdc_resp-reg_receiver"/>
</dbReference>
<gene>
    <name evidence="4" type="ORF">E6K72_01695</name>
</gene>
<evidence type="ECO:0000259" key="3">
    <source>
        <dbReference type="PROSITE" id="PS50930"/>
    </source>
</evidence>
<evidence type="ECO:0000313" key="4">
    <source>
        <dbReference type="EMBL" id="TMQ59356.1"/>
    </source>
</evidence>
<dbReference type="InterPro" id="IPR046947">
    <property type="entry name" value="LytR-like"/>
</dbReference>
<dbReference type="PROSITE" id="PS50110">
    <property type="entry name" value="RESPONSE_REGULATORY"/>
    <property type="match status" value="1"/>
</dbReference>
<feature type="non-terminal residue" evidence="4">
    <location>
        <position position="1"/>
    </location>
</feature>
<feature type="domain" description="Response regulatory" evidence="2">
    <location>
        <begin position="1"/>
        <end position="78"/>
    </location>
</feature>
<organism evidence="4 5">
    <name type="scientific">Eiseniibacteriota bacterium</name>
    <dbReference type="NCBI Taxonomy" id="2212470"/>
    <lineage>
        <taxon>Bacteria</taxon>
        <taxon>Candidatus Eiseniibacteriota</taxon>
    </lineage>
</organism>
<dbReference type="GO" id="GO:0003677">
    <property type="term" value="F:DNA binding"/>
    <property type="evidence" value="ECO:0007669"/>
    <property type="project" value="InterPro"/>
</dbReference>
<comment type="caution">
    <text evidence="4">The sequence shown here is derived from an EMBL/GenBank/DDBJ whole genome shotgun (WGS) entry which is preliminary data.</text>
</comment>
<dbReference type="Pfam" id="PF00072">
    <property type="entry name" value="Response_reg"/>
    <property type="match status" value="1"/>
</dbReference>
<name>A0A538T6U1_UNCEI</name>
<feature type="modified residue" description="4-aspartylphosphate" evidence="1">
    <location>
        <position position="18"/>
    </location>
</feature>
<dbReference type="PROSITE" id="PS50930">
    <property type="entry name" value="HTH_LYTTR"/>
    <property type="match status" value="1"/>
</dbReference>
<sequence>FEAVKAIGELSPDLVLLDVQMPKLDGFEVLELLERPPAVVFVTAYDEYALKAFEVHAVDYVLKPVSRERLAEALAHARARLADDPKVPATPSALSLAAAARAPGQFLERILVKDGARVHVIPVQRLDWIEAQDDYAAIHAEGKMHLKPRPLAEVAAGLDPGRFVRIHRSYVLNIERLARIEPYAKDSRVAILHDGRQLPLSRAGYARLRELL</sequence>
<dbReference type="Pfam" id="PF04397">
    <property type="entry name" value="LytTR"/>
    <property type="match status" value="1"/>
</dbReference>
<evidence type="ECO:0000313" key="5">
    <source>
        <dbReference type="Proteomes" id="UP000317716"/>
    </source>
</evidence>
<proteinExistence type="predicted"/>
<dbReference type="Proteomes" id="UP000317716">
    <property type="component" value="Unassembled WGS sequence"/>
</dbReference>
<dbReference type="Gene3D" id="3.40.50.2300">
    <property type="match status" value="1"/>
</dbReference>
<dbReference type="SMART" id="SM00850">
    <property type="entry name" value="LytTR"/>
    <property type="match status" value="1"/>
</dbReference>
<evidence type="ECO:0000259" key="2">
    <source>
        <dbReference type="PROSITE" id="PS50110"/>
    </source>
</evidence>
<dbReference type="PANTHER" id="PTHR37299">
    <property type="entry name" value="TRANSCRIPTIONAL REGULATOR-RELATED"/>
    <property type="match status" value="1"/>
</dbReference>
<dbReference type="PANTHER" id="PTHR37299:SF1">
    <property type="entry name" value="STAGE 0 SPORULATION PROTEIN A HOMOLOG"/>
    <property type="match status" value="1"/>
</dbReference>
<feature type="domain" description="HTH LytTR-type" evidence="3">
    <location>
        <begin position="110"/>
        <end position="212"/>
    </location>
</feature>
<dbReference type="GO" id="GO:0000156">
    <property type="term" value="F:phosphorelay response regulator activity"/>
    <property type="evidence" value="ECO:0007669"/>
    <property type="project" value="InterPro"/>
</dbReference>
<keyword evidence="1" id="KW-0597">Phosphoprotein</keyword>
<evidence type="ECO:0000256" key="1">
    <source>
        <dbReference type="PROSITE-ProRule" id="PRU00169"/>
    </source>
</evidence>
<dbReference type="InterPro" id="IPR007492">
    <property type="entry name" value="LytTR_DNA-bd_dom"/>
</dbReference>
<dbReference type="InterPro" id="IPR011006">
    <property type="entry name" value="CheY-like_superfamily"/>
</dbReference>
<dbReference type="EMBL" id="VBOS01000048">
    <property type="protein sequence ID" value="TMQ59356.1"/>
    <property type="molecule type" value="Genomic_DNA"/>
</dbReference>
<accession>A0A538T6U1</accession>
<protein>
    <submittedName>
        <fullName evidence="4">Response regulator transcription factor</fullName>
    </submittedName>
</protein>
<dbReference type="Gene3D" id="2.40.50.1020">
    <property type="entry name" value="LytTr DNA-binding domain"/>
    <property type="match status" value="1"/>
</dbReference>